<comment type="caution">
    <text evidence="5">The sequence shown here is derived from an EMBL/GenBank/DDBJ whole genome shotgun (WGS) entry which is preliminary data.</text>
</comment>
<dbReference type="InterPro" id="IPR015424">
    <property type="entry name" value="PyrdxlP-dep_Trfase"/>
</dbReference>
<dbReference type="GO" id="GO:0030170">
    <property type="term" value="F:pyridoxal phosphate binding"/>
    <property type="evidence" value="ECO:0007669"/>
    <property type="project" value="InterPro"/>
</dbReference>
<evidence type="ECO:0000313" key="6">
    <source>
        <dbReference type="EMBL" id="RYU60248.1"/>
    </source>
</evidence>
<sequence>MYMEIITSAIHQRIDCLDDSHSEAIALTSAYDFNSASEAANRFSGVTQGNIYSRFTNPSVDLFERKLATFEGAEASVAFSSGMSAYLAIAITFLKQGDHVLLASGIFGTTTHLFRQYFGRFGITASVVDVDDINGWKKELQHNTKLIVVETPTNPILAVADIKQLSLIAKEQKAIFVVDNTLLSPVFQQPLAFGADLVLHSVGKFIDGQGRVVGGAISGSYKLIQPLKDYLRSSGTCLSAFNAWLLSKSMDTLYARMQQHQSNAIKVYNWLKVQDMIVSVNSTIDPEHSQAILISEQQKGHSPILTFSIKGGRIEAWKIIDSFELISRCTNIGDAKTMVTHPATTTHGKYTIKERERYGITENLIRLSIGLENPKDIIDDLNKAFDAIKTPICSDKSEEYDHVLSL</sequence>
<dbReference type="GO" id="GO:0008483">
    <property type="term" value="F:transaminase activity"/>
    <property type="evidence" value="ECO:0007669"/>
    <property type="project" value="UniProtKB-KW"/>
</dbReference>
<comment type="cofactor">
    <cofactor evidence="1 4">
        <name>pyridoxal 5'-phosphate</name>
        <dbReference type="ChEBI" id="CHEBI:597326"/>
    </cofactor>
</comment>
<dbReference type="PANTHER" id="PTHR11808:SF80">
    <property type="entry name" value="CYSTATHIONINE GAMMA-LYASE"/>
    <property type="match status" value="1"/>
</dbReference>
<dbReference type="Gene3D" id="3.90.1150.10">
    <property type="entry name" value="Aspartate Aminotransferase, domain 1"/>
    <property type="match status" value="1"/>
</dbReference>
<dbReference type="Pfam" id="PF01053">
    <property type="entry name" value="Cys_Met_Meta_PP"/>
    <property type="match status" value="1"/>
</dbReference>
<evidence type="ECO:0000256" key="2">
    <source>
        <dbReference type="ARBA" id="ARBA00022898"/>
    </source>
</evidence>
<evidence type="ECO:0000256" key="4">
    <source>
        <dbReference type="RuleBase" id="RU362118"/>
    </source>
</evidence>
<keyword evidence="8" id="KW-1185">Reference proteome</keyword>
<feature type="modified residue" description="N6-(pyridoxal phosphate)lysine" evidence="3">
    <location>
        <position position="204"/>
    </location>
</feature>
<dbReference type="CDD" id="cd00614">
    <property type="entry name" value="CGS_like"/>
    <property type="match status" value="1"/>
</dbReference>
<dbReference type="EMBL" id="SEZN01000053">
    <property type="protein sequence ID" value="RYU60248.1"/>
    <property type="molecule type" value="Genomic_DNA"/>
</dbReference>
<accession>A0A4Q5KNW5</accession>
<keyword evidence="5" id="KW-0808">Transferase</keyword>
<dbReference type="InterPro" id="IPR015421">
    <property type="entry name" value="PyrdxlP-dep_Trfase_major"/>
</dbReference>
<comment type="similarity">
    <text evidence="4">Belongs to the trans-sulfuration enzymes family.</text>
</comment>
<dbReference type="FunFam" id="3.40.640.10:FF:000046">
    <property type="entry name" value="Cystathionine gamma-lyase"/>
    <property type="match status" value="1"/>
</dbReference>
<dbReference type="Gene3D" id="3.40.640.10">
    <property type="entry name" value="Type I PLP-dependent aspartate aminotransferase-like (Major domain)"/>
    <property type="match status" value="1"/>
</dbReference>
<organism evidence="5 7">
    <name type="scientific">Aliivibrio finisterrensis</name>
    <dbReference type="NCBI Taxonomy" id="511998"/>
    <lineage>
        <taxon>Bacteria</taxon>
        <taxon>Pseudomonadati</taxon>
        <taxon>Pseudomonadota</taxon>
        <taxon>Gammaproteobacteria</taxon>
        <taxon>Vibrionales</taxon>
        <taxon>Vibrionaceae</taxon>
        <taxon>Aliivibrio</taxon>
    </lineage>
</organism>
<evidence type="ECO:0000313" key="7">
    <source>
        <dbReference type="Proteomes" id="UP000294063"/>
    </source>
</evidence>
<keyword evidence="5" id="KW-0032">Aminotransferase</keyword>
<dbReference type="InterPro" id="IPR015422">
    <property type="entry name" value="PyrdxlP-dep_Trfase_small"/>
</dbReference>
<reference evidence="7 8" key="1">
    <citation type="submission" date="2019-02" db="EMBL/GenBank/DDBJ databases">
        <title>Genome sequences of Aliivibrio finisterrensis strains from farmed Atlantic salmon.</title>
        <authorList>
            <person name="Bowman J.P."/>
        </authorList>
    </citation>
    <scope>NUCLEOTIDE SEQUENCE [LARGE SCALE GENOMIC DNA]</scope>
    <source>
        <strain evidence="6 8">A21</strain>
        <strain evidence="5 7">A46</strain>
    </source>
</reference>
<dbReference type="Proteomes" id="UP000294063">
    <property type="component" value="Unassembled WGS sequence"/>
</dbReference>
<dbReference type="InterPro" id="IPR000277">
    <property type="entry name" value="Cys/Met-Metab_PyrdxlP-dep_enz"/>
</dbReference>
<dbReference type="SUPFAM" id="SSF53383">
    <property type="entry name" value="PLP-dependent transferases"/>
    <property type="match status" value="1"/>
</dbReference>
<dbReference type="Proteomes" id="UP000294166">
    <property type="component" value="Unassembled WGS sequence"/>
</dbReference>
<evidence type="ECO:0000313" key="8">
    <source>
        <dbReference type="Proteomes" id="UP000294166"/>
    </source>
</evidence>
<dbReference type="PIRSF" id="PIRSF001434">
    <property type="entry name" value="CGS"/>
    <property type="match status" value="1"/>
</dbReference>
<evidence type="ECO:0000256" key="3">
    <source>
        <dbReference type="PIRSR" id="PIRSR001434-2"/>
    </source>
</evidence>
<evidence type="ECO:0000313" key="5">
    <source>
        <dbReference type="EMBL" id="RYU48231.1"/>
    </source>
</evidence>
<dbReference type="GO" id="GO:0016846">
    <property type="term" value="F:carbon-sulfur lyase activity"/>
    <property type="evidence" value="ECO:0007669"/>
    <property type="project" value="TreeGrafter"/>
</dbReference>
<keyword evidence="2 3" id="KW-0663">Pyridoxal phosphate</keyword>
<dbReference type="AlphaFoldDB" id="A0A4Q5KNW5"/>
<dbReference type="GO" id="GO:0005737">
    <property type="term" value="C:cytoplasm"/>
    <property type="evidence" value="ECO:0007669"/>
    <property type="project" value="TreeGrafter"/>
</dbReference>
<proteinExistence type="inferred from homology"/>
<protein>
    <submittedName>
        <fullName evidence="5">Aminotransferase class I/II-fold pyridoxal phosphate-dependent enzyme</fullName>
    </submittedName>
</protein>
<gene>
    <name evidence="6" type="ORF">ERW53_19155</name>
    <name evidence="5" type="ORF">ERW57_17730</name>
</gene>
<dbReference type="GO" id="GO:0019346">
    <property type="term" value="P:transsulfuration"/>
    <property type="evidence" value="ECO:0007669"/>
    <property type="project" value="InterPro"/>
</dbReference>
<evidence type="ECO:0000256" key="1">
    <source>
        <dbReference type="ARBA" id="ARBA00001933"/>
    </source>
</evidence>
<dbReference type="PANTHER" id="PTHR11808">
    <property type="entry name" value="TRANS-SULFURATION ENZYME FAMILY MEMBER"/>
    <property type="match status" value="1"/>
</dbReference>
<dbReference type="EMBL" id="SEZK01000050">
    <property type="protein sequence ID" value="RYU48231.1"/>
    <property type="molecule type" value="Genomic_DNA"/>
</dbReference>
<name>A0A4Q5KNW5_9GAMM</name>